<dbReference type="PANTHER" id="PTHR10519:SF20">
    <property type="entry name" value="G-PROTEIN COUPLED RECEPTOR 156-RELATED"/>
    <property type="match status" value="1"/>
</dbReference>
<feature type="transmembrane region" description="Helical" evidence="10">
    <location>
        <begin position="694"/>
        <end position="716"/>
    </location>
</feature>
<dbReference type="EMBL" id="KQ257456">
    <property type="protein sequence ID" value="KND00413.1"/>
    <property type="molecule type" value="Genomic_DNA"/>
</dbReference>
<dbReference type="Proteomes" id="UP000053201">
    <property type="component" value="Unassembled WGS sequence"/>
</dbReference>
<keyword evidence="4" id="KW-0297">G-protein coupled receptor</keyword>
<reference evidence="13 14" key="1">
    <citation type="submission" date="2009-08" db="EMBL/GenBank/DDBJ databases">
        <title>The Genome Sequence of Spizellomyces punctatus strain DAOM BR117.</title>
        <authorList>
            <consortium name="The Broad Institute Genome Sequencing Platform"/>
            <person name="Russ C."/>
            <person name="Cuomo C."/>
            <person name="Shea T."/>
            <person name="Young S.K."/>
            <person name="Zeng Q."/>
            <person name="Koehrsen M."/>
            <person name="Haas B."/>
            <person name="Borodovsky M."/>
            <person name="Guigo R."/>
            <person name="Alvarado L."/>
            <person name="Berlin A."/>
            <person name="Bochicchio J."/>
            <person name="Borenstein D."/>
            <person name="Chapman S."/>
            <person name="Chen Z."/>
            <person name="Engels R."/>
            <person name="Freedman E."/>
            <person name="Gellesch M."/>
            <person name="Goldberg J."/>
            <person name="Griggs A."/>
            <person name="Gujja S."/>
            <person name="Heiman D."/>
            <person name="Hepburn T."/>
            <person name="Howarth C."/>
            <person name="Jen D."/>
            <person name="Larson L."/>
            <person name="Lewis B."/>
            <person name="Mehta T."/>
            <person name="Park D."/>
            <person name="Pearson M."/>
            <person name="Roberts A."/>
            <person name="Saif S."/>
            <person name="Shenoy N."/>
            <person name="Sisk P."/>
            <person name="Stolte C."/>
            <person name="Sykes S."/>
            <person name="Thomson T."/>
            <person name="Walk T."/>
            <person name="White J."/>
            <person name="Yandava C."/>
            <person name="Burger G."/>
            <person name="Gray M.W."/>
            <person name="Holland P.W.H."/>
            <person name="King N."/>
            <person name="Lang F.B.F."/>
            <person name="Roger A.J."/>
            <person name="Ruiz-Trillo I."/>
            <person name="Lander E."/>
            <person name="Nusbaum C."/>
        </authorList>
    </citation>
    <scope>NUCLEOTIDE SEQUENCE [LARGE SCALE GENOMIC DNA]</scope>
    <source>
        <strain evidence="13 14">DAOM BR117</strain>
    </source>
</reference>
<keyword evidence="3 10" id="KW-1133">Transmembrane helix</keyword>
<proteinExistence type="predicted"/>
<protein>
    <recommendedName>
        <fullName evidence="12">G-protein coupled receptors family 3 profile domain-containing protein</fullName>
    </recommendedName>
</protein>
<evidence type="ECO:0000256" key="6">
    <source>
        <dbReference type="ARBA" id="ARBA00023170"/>
    </source>
</evidence>
<dbReference type="InterPro" id="IPR001828">
    <property type="entry name" value="ANF_lig-bd_rcpt"/>
</dbReference>
<dbReference type="PROSITE" id="PS50259">
    <property type="entry name" value="G_PROTEIN_RECEP_F3_4"/>
    <property type="match status" value="1"/>
</dbReference>
<feature type="transmembrane region" description="Helical" evidence="10">
    <location>
        <begin position="646"/>
        <end position="667"/>
    </location>
</feature>
<dbReference type="SUPFAM" id="SSF50729">
    <property type="entry name" value="PH domain-like"/>
    <property type="match status" value="1"/>
</dbReference>
<feature type="signal peptide" evidence="11">
    <location>
        <begin position="1"/>
        <end position="21"/>
    </location>
</feature>
<sequence>MSHNLLSTLLCILHLIGTACASAVRAPWLTYRGLFENGTIMQDDNGTSEPYIRGPTPFPIPPVQFPLPIIGPHPASRLTLPGKGGLLRVGVSVQPASCDNSSDLYAPKTCQTFMWTKAASLLAETEINNNPNLLPDSKLEVIFLDNSNSDLTLKQTVTGLTQAQLSFVIGAVNDQDTVTSAAFSTAFQFSQGSAFFDNPSCPSGSEFFWLMTSGTERYKNLIKVAGLFNWTNIGIVRAQDPGAYLASQAILDAASETCIQVNTGLSLRWSKGTSAQCYCEDCAVLFNMTTCMRELGPAMNELKDSNLRVFYLLHGNHGSYVPLLILHCQAINVLDNVTMIQTFGEDFLAQSRGLITVEEDATQYDNDPLLQPAMLTHLKGRWDAYIDENSDRWSDRYAIKELSLIPRTFYDMIYSFANAADLVLNRDNLTILDWYDKELHKSLTLQVWNSTGYEGTTGKIVLSSRGDRLLHTNIYQFDGAAWDSQSYFSARALPVIGSIDMQKATLKAAPTWYGNRQTVPLDHVVLVRDQITIQNATGAVFTTLYSVTIAICIVSLALILWKRTDKVMVKRSPVFCVNILIGLVSMLSTIYVNVVDISPQTCTIERWTQSVGFALVMANVAAKAWRIWRIFDNADFQTIAMPNRELYKISGAILLITLLLLILWTGLDYPIVVLQTTPTTYIRICGSANITRSYVLASLVNGFNVILLLINAVLAWKTRNAPTDFGEAKQIAYTICWTIILSLMLVPYAYFTRNNTAFERFVFRFSLLWVMVAVIWTLLIGTHLYMVFLASEDGGGGIKGLSGIMHSDLYIEQNDMEIKSMAEAPMAKYLAGSFTFRKTSNFFSVWKKCHLQISTVPPSSLVIHYDLDPKDVPRSHQVILASDICEVFVVEEAPKRFAIQTAKAGRFIFQTPSEEKAMNWMYIVASIVATSTPRATPLGSKKTSKTKRKSTIA</sequence>
<organism evidence="13 14">
    <name type="scientific">Spizellomyces punctatus (strain DAOM BR117)</name>
    <dbReference type="NCBI Taxonomy" id="645134"/>
    <lineage>
        <taxon>Eukaryota</taxon>
        <taxon>Fungi</taxon>
        <taxon>Fungi incertae sedis</taxon>
        <taxon>Chytridiomycota</taxon>
        <taxon>Chytridiomycota incertae sedis</taxon>
        <taxon>Chytridiomycetes</taxon>
        <taxon>Spizellomycetales</taxon>
        <taxon>Spizellomycetaceae</taxon>
        <taxon>Spizellomyces</taxon>
    </lineage>
</organism>
<keyword evidence="8" id="KW-0807">Transducer</keyword>
<feature type="chain" id="PRO_5005539831" description="G-protein coupled receptors family 3 profile domain-containing protein" evidence="11">
    <location>
        <begin position="22"/>
        <end position="953"/>
    </location>
</feature>
<dbReference type="InterPro" id="IPR017978">
    <property type="entry name" value="GPCR_3_C"/>
</dbReference>
<dbReference type="Pfam" id="PF01094">
    <property type="entry name" value="ANF_receptor"/>
    <property type="match status" value="1"/>
</dbReference>
<feature type="compositionally biased region" description="Basic residues" evidence="9">
    <location>
        <begin position="942"/>
        <end position="953"/>
    </location>
</feature>
<feature type="transmembrane region" description="Helical" evidence="10">
    <location>
        <begin position="573"/>
        <end position="595"/>
    </location>
</feature>
<dbReference type="GeneID" id="27688168"/>
<keyword evidence="5 10" id="KW-0472">Membrane</keyword>
<feature type="domain" description="G-protein coupled receptors family 3 profile" evidence="12">
    <location>
        <begin position="537"/>
        <end position="792"/>
    </location>
</feature>
<keyword evidence="7" id="KW-0325">Glycoprotein</keyword>
<dbReference type="InterPro" id="IPR000337">
    <property type="entry name" value="GPCR_3"/>
</dbReference>
<evidence type="ECO:0000313" key="13">
    <source>
        <dbReference type="EMBL" id="KND00413.1"/>
    </source>
</evidence>
<name>A0A0L0HH19_SPIPD</name>
<evidence type="ECO:0000256" key="1">
    <source>
        <dbReference type="ARBA" id="ARBA00004141"/>
    </source>
</evidence>
<evidence type="ECO:0000256" key="9">
    <source>
        <dbReference type="SAM" id="MobiDB-lite"/>
    </source>
</evidence>
<accession>A0A0L0HH19</accession>
<dbReference type="PANTHER" id="PTHR10519">
    <property type="entry name" value="GABA-B RECEPTOR"/>
    <property type="match status" value="1"/>
</dbReference>
<evidence type="ECO:0000256" key="11">
    <source>
        <dbReference type="SAM" id="SignalP"/>
    </source>
</evidence>
<dbReference type="Pfam" id="PF00003">
    <property type="entry name" value="7tm_3"/>
    <property type="match status" value="1"/>
</dbReference>
<dbReference type="SUPFAM" id="SSF53822">
    <property type="entry name" value="Periplasmic binding protein-like I"/>
    <property type="match status" value="1"/>
</dbReference>
<evidence type="ECO:0000256" key="4">
    <source>
        <dbReference type="ARBA" id="ARBA00023040"/>
    </source>
</evidence>
<evidence type="ECO:0000313" key="14">
    <source>
        <dbReference type="Proteomes" id="UP000053201"/>
    </source>
</evidence>
<keyword evidence="11" id="KW-0732">Signal</keyword>
<gene>
    <name evidence="13" type="ORF">SPPG_04736</name>
</gene>
<evidence type="ECO:0000256" key="8">
    <source>
        <dbReference type="ARBA" id="ARBA00023224"/>
    </source>
</evidence>
<feature type="transmembrane region" description="Helical" evidence="10">
    <location>
        <begin position="538"/>
        <end position="561"/>
    </location>
</feature>
<dbReference type="RefSeq" id="XP_016608452.1">
    <property type="nucleotide sequence ID" value="XM_016752968.1"/>
</dbReference>
<dbReference type="InParanoid" id="A0A0L0HH19"/>
<dbReference type="eggNOG" id="KOG1055">
    <property type="taxonomic scope" value="Eukaryota"/>
</dbReference>
<evidence type="ECO:0000259" key="12">
    <source>
        <dbReference type="PROSITE" id="PS50259"/>
    </source>
</evidence>
<evidence type="ECO:0000256" key="3">
    <source>
        <dbReference type="ARBA" id="ARBA00022989"/>
    </source>
</evidence>
<evidence type="ECO:0000256" key="5">
    <source>
        <dbReference type="ARBA" id="ARBA00023136"/>
    </source>
</evidence>
<dbReference type="InterPro" id="IPR028082">
    <property type="entry name" value="Peripla_BP_I"/>
</dbReference>
<dbReference type="STRING" id="645134.A0A0L0HH19"/>
<feature type="transmembrane region" description="Helical" evidence="10">
    <location>
        <begin position="731"/>
        <end position="751"/>
    </location>
</feature>
<keyword evidence="2 10" id="KW-0812">Transmembrane</keyword>
<dbReference type="Gene3D" id="3.40.50.2300">
    <property type="match status" value="4"/>
</dbReference>
<feature type="transmembrane region" description="Helical" evidence="10">
    <location>
        <begin position="763"/>
        <end position="789"/>
    </location>
</feature>
<dbReference type="OrthoDB" id="2121893at2759"/>
<dbReference type="InterPro" id="IPR002455">
    <property type="entry name" value="GPCR3_GABA-B"/>
</dbReference>
<keyword evidence="14" id="KW-1185">Reference proteome</keyword>
<dbReference type="VEuPathDB" id="FungiDB:SPPG_04736"/>
<evidence type="ECO:0000256" key="7">
    <source>
        <dbReference type="ARBA" id="ARBA00023180"/>
    </source>
</evidence>
<evidence type="ECO:0000256" key="10">
    <source>
        <dbReference type="SAM" id="Phobius"/>
    </source>
</evidence>
<dbReference type="GO" id="GO:0038039">
    <property type="term" value="C:G protein-coupled receptor heterodimeric complex"/>
    <property type="evidence" value="ECO:0007669"/>
    <property type="project" value="TreeGrafter"/>
</dbReference>
<feature type="region of interest" description="Disordered" evidence="9">
    <location>
        <begin position="934"/>
        <end position="953"/>
    </location>
</feature>
<dbReference type="PRINTS" id="PR00248">
    <property type="entry name" value="GPCRMGR"/>
</dbReference>
<dbReference type="CDD" id="cd00821">
    <property type="entry name" value="PH"/>
    <property type="match status" value="1"/>
</dbReference>
<dbReference type="GO" id="GO:0007214">
    <property type="term" value="P:gamma-aminobutyric acid signaling pathway"/>
    <property type="evidence" value="ECO:0007669"/>
    <property type="project" value="TreeGrafter"/>
</dbReference>
<dbReference type="AlphaFoldDB" id="A0A0L0HH19"/>
<keyword evidence="6" id="KW-0675">Receptor</keyword>
<evidence type="ECO:0000256" key="2">
    <source>
        <dbReference type="ARBA" id="ARBA00022692"/>
    </source>
</evidence>
<comment type="subcellular location">
    <subcellularLocation>
        <location evidence="1">Membrane</location>
        <topology evidence="1">Multi-pass membrane protein</topology>
    </subcellularLocation>
</comment>
<dbReference type="GO" id="GO:0004965">
    <property type="term" value="F:G protein-coupled GABA receptor activity"/>
    <property type="evidence" value="ECO:0007669"/>
    <property type="project" value="InterPro"/>
</dbReference>